<accession>A0AA88PLD3</accession>
<sequence>MFPTVARARFPETSVFGHYGDARAAHNDEKQPYGVSPGMLVYGVQLQQLGKMHHGVAGRTGGSYWDKSSIPPPSFSPE</sequence>
<dbReference type="Proteomes" id="UP001187343">
    <property type="component" value="Unassembled WGS sequence"/>
</dbReference>
<dbReference type="EMBL" id="JAUYZG010000011">
    <property type="protein sequence ID" value="KAK2894669.1"/>
    <property type="molecule type" value="Genomic_DNA"/>
</dbReference>
<comment type="caution">
    <text evidence="2">The sequence shown here is derived from an EMBL/GenBank/DDBJ whole genome shotgun (WGS) entry which is preliminary data.</text>
</comment>
<organism evidence="2 3">
    <name type="scientific">Cirrhinus molitorella</name>
    <name type="common">mud carp</name>
    <dbReference type="NCBI Taxonomy" id="172907"/>
    <lineage>
        <taxon>Eukaryota</taxon>
        <taxon>Metazoa</taxon>
        <taxon>Chordata</taxon>
        <taxon>Craniata</taxon>
        <taxon>Vertebrata</taxon>
        <taxon>Euteleostomi</taxon>
        <taxon>Actinopterygii</taxon>
        <taxon>Neopterygii</taxon>
        <taxon>Teleostei</taxon>
        <taxon>Ostariophysi</taxon>
        <taxon>Cypriniformes</taxon>
        <taxon>Cyprinidae</taxon>
        <taxon>Labeoninae</taxon>
        <taxon>Labeonini</taxon>
        <taxon>Cirrhinus</taxon>
    </lineage>
</organism>
<feature type="region of interest" description="Disordered" evidence="1">
    <location>
        <begin position="58"/>
        <end position="78"/>
    </location>
</feature>
<name>A0AA88PLD3_9TELE</name>
<keyword evidence="3" id="KW-1185">Reference proteome</keyword>
<protein>
    <submittedName>
        <fullName evidence="2">Uncharacterized protein</fullName>
    </submittedName>
</protein>
<evidence type="ECO:0000313" key="2">
    <source>
        <dbReference type="EMBL" id="KAK2894669.1"/>
    </source>
</evidence>
<gene>
    <name evidence="2" type="ORF">Q8A67_011898</name>
</gene>
<reference evidence="2" key="1">
    <citation type="submission" date="2023-08" db="EMBL/GenBank/DDBJ databases">
        <title>Chromosome-level Genome Assembly of mud carp (Cirrhinus molitorella).</title>
        <authorList>
            <person name="Liu H."/>
        </authorList>
    </citation>
    <scope>NUCLEOTIDE SEQUENCE</scope>
    <source>
        <strain evidence="2">Prfri</strain>
        <tissue evidence="2">Muscle</tissue>
    </source>
</reference>
<evidence type="ECO:0000256" key="1">
    <source>
        <dbReference type="SAM" id="MobiDB-lite"/>
    </source>
</evidence>
<evidence type="ECO:0000313" key="3">
    <source>
        <dbReference type="Proteomes" id="UP001187343"/>
    </source>
</evidence>
<dbReference type="AlphaFoldDB" id="A0AA88PLD3"/>
<proteinExistence type="predicted"/>